<keyword evidence="6 11" id="KW-0159">Chromosome partition</keyword>
<dbReference type="GO" id="GO:0051301">
    <property type="term" value="P:cell division"/>
    <property type="evidence" value="ECO:0007669"/>
    <property type="project" value="UniProtKB-KW"/>
</dbReference>
<proteinExistence type="inferred from homology"/>
<dbReference type="CDD" id="cd00798">
    <property type="entry name" value="INT_XerDC_C"/>
    <property type="match status" value="1"/>
</dbReference>
<dbReference type="PANTHER" id="PTHR30349:SF81">
    <property type="entry name" value="TYROSINE RECOMBINASE XERC"/>
    <property type="match status" value="1"/>
</dbReference>
<feature type="active site" evidence="11">
    <location>
        <position position="243"/>
    </location>
</feature>
<keyword evidence="10 11" id="KW-0131">Cell cycle</keyword>
<feature type="domain" description="Tyr recombinase" evidence="12">
    <location>
        <begin position="107"/>
        <end position="291"/>
    </location>
</feature>
<evidence type="ECO:0000313" key="15">
    <source>
        <dbReference type="Proteomes" id="UP000306912"/>
    </source>
</evidence>
<evidence type="ECO:0000256" key="8">
    <source>
        <dbReference type="ARBA" id="ARBA00023125"/>
    </source>
</evidence>
<evidence type="ECO:0000256" key="3">
    <source>
        <dbReference type="ARBA" id="ARBA00015810"/>
    </source>
</evidence>
<feature type="active site" evidence="11">
    <location>
        <position position="173"/>
    </location>
</feature>
<dbReference type="AlphaFoldDB" id="A0A5R8QD14"/>
<dbReference type="SUPFAM" id="SSF56349">
    <property type="entry name" value="DNA breaking-rejoining enzymes"/>
    <property type="match status" value="1"/>
</dbReference>
<keyword evidence="9 11" id="KW-0233">DNA recombination</keyword>
<evidence type="ECO:0000313" key="14">
    <source>
        <dbReference type="EMBL" id="TLG74224.1"/>
    </source>
</evidence>
<dbReference type="PROSITE" id="PS51900">
    <property type="entry name" value="CB"/>
    <property type="match status" value="1"/>
</dbReference>
<comment type="similarity">
    <text evidence="2 11">Belongs to the 'phage' integrase family. XerD subfamily.</text>
</comment>
<feature type="active site" evidence="11">
    <location>
        <position position="269"/>
    </location>
</feature>
<feature type="active site" evidence="11">
    <location>
        <position position="246"/>
    </location>
</feature>
<dbReference type="InParanoid" id="A0A5R8QD14"/>
<comment type="function">
    <text evidence="11">Site-specific tyrosine recombinase, which acts by catalyzing the cutting and rejoining of the recombining DNA molecules. The XerC-XerD complex is essential to convert dimers of the bacterial chromosome into monomers to permit their segregation at cell division. It also contributes to the segregational stability of plasmids.</text>
</comment>
<keyword evidence="8 11" id="KW-0238">DNA-binding</keyword>
<dbReference type="HAMAP" id="MF_01807">
    <property type="entry name" value="Recomb_XerD"/>
    <property type="match status" value="1"/>
</dbReference>
<dbReference type="Proteomes" id="UP000306912">
    <property type="component" value="Unassembled WGS sequence"/>
</dbReference>
<dbReference type="Pfam" id="PF02899">
    <property type="entry name" value="Phage_int_SAM_1"/>
    <property type="match status" value="1"/>
</dbReference>
<protein>
    <recommendedName>
        <fullName evidence="3 11">Tyrosine recombinase XerD</fullName>
    </recommendedName>
</protein>
<dbReference type="NCBIfam" id="NF001399">
    <property type="entry name" value="PRK00283.1"/>
    <property type="match status" value="1"/>
</dbReference>
<dbReference type="InterPro" id="IPR013762">
    <property type="entry name" value="Integrase-like_cat_sf"/>
</dbReference>
<evidence type="ECO:0000256" key="1">
    <source>
        <dbReference type="ARBA" id="ARBA00004496"/>
    </source>
</evidence>
<dbReference type="Pfam" id="PF00589">
    <property type="entry name" value="Phage_integrase"/>
    <property type="match status" value="1"/>
</dbReference>
<keyword evidence="5 11" id="KW-0132">Cell division</keyword>
<feature type="domain" description="Core-binding (CB)" evidence="13">
    <location>
        <begin position="1"/>
        <end position="86"/>
    </location>
</feature>
<dbReference type="GO" id="GO:0005737">
    <property type="term" value="C:cytoplasm"/>
    <property type="evidence" value="ECO:0007669"/>
    <property type="project" value="UniProtKB-SubCell"/>
</dbReference>
<evidence type="ECO:0000256" key="6">
    <source>
        <dbReference type="ARBA" id="ARBA00022829"/>
    </source>
</evidence>
<feature type="active site" evidence="11">
    <location>
        <position position="149"/>
    </location>
</feature>
<evidence type="ECO:0000256" key="5">
    <source>
        <dbReference type="ARBA" id="ARBA00022618"/>
    </source>
</evidence>
<sequence length="296" mass="33863">MDNAIILYLNYITVEKGLAANTRESYGRDLKTYAAFLKKQFDVTEPTAITNEEATAFFEFLSKSGKSKATSARILTTLRNFHKFLLVEKMSDHNPVAHLDMPKKSKSLPKYLSIQEVDRLLEVPIRDGHEAIDFRNRTMLEVLYATGMRVSELLSITIDDLNLLMGFIRVFGKGSKERIVPLGDAAIEYIKAYLEYYRPYLDTKQLPYLFLNNSGNQMSRQGFFKIIKQLSQAAGITRSVSPHILRHSFATHLLENGADLRSVQELLGHSDISTTQIYTHVSKQRLKEMYKHHPRA</sequence>
<dbReference type="Gene3D" id="1.10.443.10">
    <property type="entry name" value="Intergrase catalytic core"/>
    <property type="match status" value="1"/>
</dbReference>
<evidence type="ECO:0000256" key="2">
    <source>
        <dbReference type="ARBA" id="ARBA00010450"/>
    </source>
</evidence>
<dbReference type="Gene3D" id="1.10.150.130">
    <property type="match status" value="1"/>
</dbReference>
<organism evidence="14 15">
    <name type="scientific">Culicoidibacter larvae</name>
    <dbReference type="NCBI Taxonomy" id="2579976"/>
    <lineage>
        <taxon>Bacteria</taxon>
        <taxon>Bacillati</taxon>
        <taxon>Bacillota</taxon>
        <taxon>Culicoidibacteria</taxon>
        <taxon>Culicoidibacterales</taxon>
        <taxon>Culicoidibacteraceae</taxon>
        <taxon>Culicoidibacter</taxon>
    </lineage>
</organism>
<dbReference type="FunCoup" id="A0A5R8QD14">
    <property type="interactions" value="252"/>
</dbReference>
<dbReference type="NCBIfam" id="TIGR02225">
    <property type="entry name" value="recomb_XerD"/>
    <property type="match status" value="1"/>
</dbReference>
<keyword evidence="4 11" id="KW-0963">Cytoplasm</keyword>
<dbReference type="InterPro" id="IPR010998">
    <property type="entry name" value="Integrase_recombinase_N"/>
</dbReference>
<dbReference type="InterPro" id="IPR023009">
    <property type="entry name" value="Tyrosine_recombinase_XerC/XerD"/>
</dbReference>
<dbReference type="InterPro" id="IPR011010">
    <property type="entry name" value="DNA_brk_join_enz"/>
</dbReference>
<evidence type="ECO:0000256" key="11">
    <source>
        <dbReference type="HAMAP-Rule" id="MF_01807"/>
    </source>
</evidence>
<keyword evidence="7 11" id="KW-0229">DNA integration</keyword>
<evidence type="ECO:0000256" key="7">
    <source>
        <dbReference type="ARBA" id="ARBA00022908"/>
    </source>
</evidence>
<accession>A0A5R8QD14</accession>
<dbReference type="PANTHER" id="PTHR30349">
    <property type="entry name" value="PHAGE INTEGRASE-RELATED"/>
    <property type="match status" value="1"/>
</dbReference>
<dbReference type="InterPro" id="IPR002104">
    <property type="entry name" value="Integrase_catalytic"/>
</dbReference>
<comment type="subunit">
    <text evidence="11">Forms a cyclic heterotetrameric complex composed of two molecules of XerC and two molecules of XerD.</text>
</comment>
<dbReference type="OrthoDB" id="9801717at2"/>
<dbReference type="NCBIfam" id="NF040815">
    <property type="entry name" value="recomb_XerA_Arch"/>
    <property type="match status" value="1"/>
</dbReference>
<dbReference type="InterPro" id="IPR044068">
    <property type="entry name" value="CB"/>
</dbReference>
<comment type="subcellular location">
    <subcellularLocation>
        <location evidence="1 11">Cytoplasm</location>
    </subcellularLocation>
</comment>
<comment type="caution">
    <text evidence="14">The sequence shown here is derived from an EMBL/GenBank/DDBJ whole genome shotgun (WGS) entry which is preliminary data.</text>
</comment>
<evidence type="ECO:0000256" key="10">
    <source>
        <dbReference type="ARBA" id="ARBA00023306"/>
    </source>
</evidence>
<evidence type="ECO:0000256" key="9">
    <source>
        <dbReference type="ARBA" id="ARBA00023172"/>
    </source>
</evidence>
<keyword evidence="15" id="KW-1185">Reference proteome</keyword>
<feature type="active site" description="O-(3'-phospho-DNA)-tyrosine intermediate" evidence="11">
    <location>
        <position position="278"/>
    </location>
</feature>
<dbReference type="GO" id="GO:0003677">
    <property type="term" value="F:DNA binding"/>
    <property type="evidence" value="ECO:0007669"/>
    <property type="project" value="UniProtKB-UniRule"/>
</dbReference>
<dbReference type="GO" id="GO:0007059">
    <property type="term" value="P:chromosome segregation"/>
    <property type="evidence" value="ECO:0007669"/>
    <property type="project" value="UniProtKB-UniRule"/>
</dbReference>
<dbReference type="GO" id="GO:0009037">
    <property type="term" value="F:tyrosine-based site-specific recombinase activity"/>
    <property type="evidence" value="ECO:0007669"/>
    <property type="project" value="UniProtKB-UniRule"/>
</dbReference>
<dbReference type="InterPro" id="IPR050090">
    <property type="entry name" value="Tyrosine_recombinase_XerCD"/>
</dbReference>
<gene>
    <name evidence="11 14" type="primary">xerD</name>
    <name evidence="14" type="ORF">FEZ08_05825</name>
</gene>
<reference evidence="14 15" key="1">
    <citation type="submission" date="2019-05" db="EMBL/GenBank/DDBJ databases">
        <title>Culicoidintestinum kansasii gen. nov., sp. nov. from the gastrointestinal tract of the biting midge, Culicoides sonorensis.</title>
        <authorList>
            <person name="Neupane S."/>
            <person name="Ghosh A."/>
            <person name="Gunther S."/>
            <person name="Martin K."/>
            <person name="Zurek L."/>
        </authorList>
    </citation>
    <scope>NUCLEOTIDE SEQUENCE [LARGE SCALE GENOMIC DNA]</scope>
    <source>
        <strain evidence="14 15">CS-1</strain>
    </source>
</reference>
<dbReference type="InterPro" id="IPR004107">
    <property type="entry name" value="Integrase_SAM-like_N"/>
</dbReference>
<dbReference type="InterPro" id="IPR011932">
    <property type="entry name" value="Recomb_XerD"/>
</dbReference>
<dbReference type="GO" id="GO:0006313">
    <property type="term" value="P:DNA transposition"/>
    <property type="evidence" value="ECO:0007669"/>
    <property type="project" value="UniProtKB-UniRule"/>
</dbReference>
<evidence type="ECO:0000259" key="13">
    <source>
        <dbReference type="PROSITE" id="PS51900"/>
    </source>
</evidence>
<evidence type="ECO:0000256" key="4">
    <source>
        <dbReference type="ARBA" id="ARBA00022490"/>
    </source>
</evidence>
<dbReference type="RefSeq" id="WP_138190776.1">
    <property type="nucleotide sequence ID" value="NZ_VBWP01000004.1"/>
</dbReference>
<dbReference type="EMBL" id="VBWP01000004">
    <property type="protein sequence ID" value="TLG74224.1"/>
    <property type="molecule type" value="Genomic_DNA"/>
</dbReference>
<dbReference type="PROSITE" id="PS51898">
    <property type="entry name" value="TYR_RECOMBINASE"/>
    <property type="match status" value="1"/>
</dbReference>
<dbReference type="HAMAP" id="MF_01808">
    <property type="entry name" value="Recomb_XerC_XerD"/>
    <property type="match status" value="1"/>
</dbReference>
<name>A0A5R8QD14_9FIRM</name>
<evidence type="ECO:0000259" key="12">
    <source>
        <dbReference type="PROSITE" id="PS51898"/>
    </source>
</evidence>